<reference evidence="7" key="2">
    <citation type="submission" date="2020-05" db="EMBL/GenBank/DDBJ databases">
        <authorList>
            <person name="Kim H.-S."/>
            <person name="Proctor R.H."/>
            <person name="Brown D.W."/>
        </authorList>
    </citation>
    <scope>NUCLEOTIDE SEQUENCE</scope>
    <source>
        <strain evidence="7">NRRL 22465</strain>
    </source>
</reference>
<dbReference type="PANTHER" id="PTHR31845">
    <property type="entry name" value="FINGER DOMAIN PROTEIN, PUTATIVE-RELATED"/>
    <property type="match status" value="1"/>
</dbReference>
<organism evidence="7 8">
    <name type="scientific">Fusarium zealandicum</name>
    <dbReference type="NCBI Taxonomy" id="1053134"/>
    <lineage>
        <taxon>Eukaryota</taxon>
        <taxon>Fungi</taxon>
        <taxon>Dikarya</taxon>
        <taxon>Ascomycota</taxon>
        <taxon>Pezizomycotina</taxon>
        <taxon>Sordariomycetes</taxon>
        <taxon>Hypocreomycetidae</taxon>
        <taxon>Hypocreales</taxon>
        <taxon>Nectriaceae</taxon>
        <taxon>Fusarium</taxon>
        <taxon>Fusarium staphyleae species complex</taxon>
    </lineage>
</organism>
<dbReference type="PANTHER" id="PTHR31845:SF10">
    <property type="entry name" value="ZN(II)2CYS6 TRANSCRIPTION FACTOR (EUROFUNG)"/>
    <property type="match status" value="1"/>
</dbReference>
<evidence type="ECO:0000256" key="4">
    <source>
        <dbReference type="ARBA" id="ARBA00023163"/>
    </source>
</evidence>
<dbReference type="GO" id="GO:0000981">
    <property type="term" value="F:DNA-binding transcription factor activity, RNA polymerase II-specific"/>
    <property type="evidence" value="ECO:0007669"/>
    <property type="project" value="TreeGrafter"/>
</dbReference>
<reference evidence="7" key="1">
    <citation type="journal article" date="2020" name="BMC Genomics">
        <title>Correction to: Identification and distribution of gene clusters required for synthesis of sphingolipid metabolism inhibitors in diverse species of the filamentous fungus Fusarium.</title>
        <authorList>
            <person name="Kim H.S."/>
            <person name="Lohmar J.M."/>
            <person name="Busman M."/>
            <person name="Brown D.W."/>
            <person name="Naumann T.A."/>
            <person name="Divon H.H."/>
            <person name="Lysoe E."/>
            <person name="Uhlig S."/>
            <person name="Proctor R.H."/>
        </authorList>
    </citation>
    <scope>NUCLEOTIDE SEQUENCE</scope>
    <source>
        <strain evidence="7">NRRL 22465</strain>
    </source>
</reference>
<sequence>MDVFSSGDDTQPLHVTGAITLDKSPDEYQAQDLSSHGLLSQTETESLFNDFKTSWVLKFPFIVLSHEQTASHAQKHNPFLFLCILGVTIDFAHPRHEQIQDQVMDQITSRIIRNAERNTDLLQGLLVYTAWYRYPSHGVMRELLLLLQLCATLVFDLNLEKTAALTMDEKRAILGTYWLSIGLGRTLGKPVGLMYADCIGELSRDVASTSAVCASNSWAGNLALLQTLISRVDESLLATKKSSESTGSEGLPQILSALFSRELENLKTSLSMVSDVAVPIQRVLSLEIQVAELAIRETCLSGSRWPRQTSGSTYDAAIITRTKMLWEYVKRSRSLIESFLSTPDAEFWQSSFVTISRIRRTFETMADAVWTLFEIIENGYEEQSPSRQEEFRKVIKEADALRLIAEIRRKLERVTQNVPAEKKEFEFYSMCHAKFKMCAACYQHRTKDLGGIDAWDLGEEVAAVEETSLWDGGGGMLEDIADLVAAPEGTIWGEEWWSYTNHGVAGNGRYGRF</sequence>
<evidence type="ECO:0000256" key="5">
    <source>
        <dbReference type="ARBA" id="ARBA00023242"/>
    </source>
</evidence>
<evidence type="ECO:0000256" key="6">
    <source>
        <dbReference type="SAM" id="Coils"/>
    </source>
</evidence>
<keyword evidence="6" id="KW-0175">Coiled coil</keyword>
<protein>
    <recommendedName>
        <fullName evidence="9">Transcription factor</fullName>
    </recommendedName>
</protein>
<feature type="coiled-coil region" evidence="6">
    <location>
        <begin position="397"/>
        <end position="424"/>
    </location>
</feature>
<evidence type="ECO:0008006" key="9">
    <source>
        <dbReference type="Google" id="ProtNLM"/>
    </source>
</evidence>
<evidence type="ECO:0000256" key="2">
    <source>
        <dbReference type="ARBA" id="ARBA00023015"/>
    </source>
</evidence>
<evidence type="ECO:0000256" key="1">
    <source>
        <dbReference type="ARBA" id="ARBA00004123"/>
    </source>
</evidence>
<proteinExistence type="predicted"/>
<dbReference type="OrthoDB" id="1600564at2759"/>
<dbReference type="GO" id="GO:0000976">
    <property type="term" value="F:transcription cis-regulatory region binding"/>
    <property type="evidence" value="ECO:0007669"/>
    <property type="project" value="TreeGrafter"/>
</dbReference>
<comment type="subcellular location">
    <subcellularLocation>
        <location evidence="1">Nucleus</location>
    </subcellularLocation>
</comment>
<evidence type="ECO:0000256" key="3">
    <source>
        <dbReference type="ARBA" id="ARBA00023125"/>
    </source>
</evidence>
<dbReference type="AlphaFoldDB" id="A0A8H4XKN3"/>
<keyword evidence="2" id="KW-0805">Transcription regulation</keyword>
<dbReference type="GO" id="GO:0005634">
    <property type="term" value="C:nucleus"/>
    <property type="evidence" value="ECO:0007669"/>
    <property type="project" value="UniProtKB-SubCell"/>
</dbReference>
<gene>
    <name evidence="7" type="ORF">FZEAL_4577</name>
</gene>
<keyword evidence="3" id="KW-0238">DNA-binding</keyword>
<comment type="caution">
    <text evidence="7">The sequence shown here is derived from an EMBL/GenBank/DDBJ whole genome shotgun (WGS) entry which is preliminary data.</text>
</comment>
<dbReference type="EMBL" id="JABEYC010000316">
    <property type="protein sequence ID" value="KAF4979149.1"/>
    <property type="molecule type" value="Genomic_DNA"/>
</dbReference>
<accession>A0A8H4XKN3</accession>
<keyword evidence="5" id="KW-0539">Nucleus</keyword>
<keyword evidence="8" id="KW-1185">Reference proteome</keyword>
<name>A0A8H4XKN3_9HYPO</name>
<evidence type="ECO:0000313" key="7">
    <source>
        <dbReference type="EMBL" id="KAF4979149.1"/>
    </source>
</evidence>
<keyword evidence="4" id="KW-0804">Transcription</keyword>
<dbReference type="InterPro" id="IPR051089">
    <property type="entry name" value="prtT"/>
</dbReference>
<dbReference type="Proteomes" id="UP000635477">
    <property type="component" value="Unassembled WGS sequence"/>
</dbReference>
<evidence type="ECO:0000313" key="8">
    <source>
        <dbReference type="Proteomes" id="UP000635477"/>
    </source>
</evidence>